<dbReference type="Gene3D" id="3.30.710.10">
    <property type="entry name" value="Potassium Channel Kv1.1, Chain A"/>
    <property type="match status" value="1"/>
</dbReference>
<dbReference type="InterPro" id="IPR000408">
    <property type="entry name" value="Reg_chr_condens"/>
</dbReference>
<proteinExistence type="predicted"/>
<evidence type="ECO:0000256" key="2">
    <source>
        <dbReference type="PROSITE-ProRule" id="PRU00235"/>
    </source>
</evidence>
<dbReference type="Gene3D" id="2.130.10.30">
    <property type="entry name" value="Regulator of chromosome condensation 1/beta-lactamase-inhibitor protein II"/>
    <property type="match status" value="1"/>
</dbReference>
<gene>
    <name evidence="4" type="ORF">M0811_13966</name>
</gene>
<dbReference type="InterPro" id="IPR011333">
    <property type="entry name" value="SKP1/BTB/POZ_sf"/>
</dbReference>
<dbReference type="Pfam" id="PF13540">
    <property type="entry name" value="RCC1_2"/>
    <property type="match status" value="2"/>
</dbReference>
<protein>
    <submittedName>
        <fullName evidence="4">Regulator of chromosome condensation</fullName>
    </submittedName>
</protein>
<dbReference type="InterPro" id="IPR000210">
    <property type="entry name" value="BTB/POZ_dom"/>
</dbReference>
<name>A0A9Q0M0C4_ANAIG</name>
<feature type="repeat" description="RCC1" evidence="2">
    <location>
        <begin position="298"/>
        <end position="354"/>
    </location>
</feature>
<dbReference type="OrthoDB" id="10253607at2759"/>
<dbReference type="InterPro" id="IPR051625">
    <property type="entry name" value="Signaling_Regulatory_Domain"/>
</dbReference>
<dbReference type="PROSITE" id="PS50012">
    <property type="entry name" value="RCC1_3"/>
    <property type="match status" value="4"/>
</dbReference>
<keyword evidence="1" id="KW-0677">Repeat</keyword>
<dbReference type="PANTHER" id="PTHR22872">
    <property type="entry name" value="BTK-BINDING PROTEIN-RELATED"/>
    <property type="match status" value="1"/>
</dbReference>
<sequence length="546" mass="62046">MNSQSTVLFCGFESSLNLLNYEKEILKSITTIVPDNTIQITTTNETTNFLTSSGKAIIYKPGEKSKKIKSQKIKKISSGRNSFILLNKNGEVYSYGENNFGECACGEGAVKTPSLISYFAMRKIKIVEVVSGEFQTYFLSEDDELFTCGLNRFGQLGLGHQIKQSSPRFCAKNVTRVFSGNFAEHFYFINEKNELFSSGKNNCGQLGIGSKTHTSKYTKVCDMSGRNIVKICCGGTHTLLYLEENGVDELYSCGNSNYNGLGLSEDTTEFQLVKWIANKGISNIAVGDSHSVVLTKTNELYSFGSNLQGQLGQNTCISVKIPFAMDTQHFPGIHFLQFCRIYCGETSTFIYSSSFDCLLEDMHLLWKRSEFVDINFLCLDGSVSIHKLVLRARMSFLSKNQLDLFVIKISNFFKKQRKHLMLRILPDFFIQQGLLQDLMQLYYDEDSKDFIILSNNESIRVHKLILVARSDLYRGMFLNVNDPNNRVTDTSNSSSLSLKMLIKYFYFDSLDNDISSDSIQELQELKEFYLLNPRTNFFEQESFNIF</sequence>
<dbReference type="EMBL" id="JAPDFW010000007">
    <property type="protein sequence ID" value="KAJ5080585.1"/>
    <property type="molecule type" value="Genomic_DNA"/>
</dbReference>
<reference evidence="4" key="1">
    <citation type="submission" date="2022-10" db="EMBL/GenBank/DDBJ databases">
        <title>Novel sulphate-reducing endosymbionts in the free-living metamonad Anaeramoeba.</title>
        <authorList>
            <person name="Jerlstrom-Hultqvist J."/>
            <person name="Cepicka I."/>
            <person name="Gallot-Lavallee L."/>
            <person name="Salas-Leiva D."/>
            <person name="Curtis B.A."/>
            <person name="Zahonova K."/>
            <person name="Pipaliya S."/>
            <person name="Dacks J."/>
            <person name="Roger A.J."/>
        </authorList>
    </citation>
    <scope>NUCLEOTIDE SEQUENCE</scope>
    <source>
        <strain evidence="4">BMAN</strain>
    </source>
</reference>
<dbReference type="PRINTS" id="PR00633">
    <property type="entry name" value="RCCNDNSATION"/>
</dbReference>
<evidence type="ECO:0000256" key="1">
    <source>
        <dbReference type="ARBA" id="ARBA00022737"/>
    </source>
</evidence>
<dbReference type="AlphaFoldDB" id="A0A9Q0M0C4"/>
<evidence type="ECO:0000313" key="4">
    <source>
        <dbReference type="EMBL" id="KAJ5080585.1"/>
    </source>
</evidence>
<evidence type="ECO:0000313" key="5">
    <source>
        <dbReference type="Proteomes" id="UP001149090"/>
    </source>
</evidence>
<feature type="repeat" description="RCC1" evidence="2">
    <location>
        <begin position="248"/>
        <end position="297"/>
    </location>
</feature>
<dbReference type="Proteomes" id="UP001149090">
    <property type="component" value="Unassembled WGS sequence"/>
</dbReference>
<dbReference type="CDD" id="cd18186">
    <property type="entry name" value="BTB_POZ_ZBTB_KLHL-like"/>
    <property type="match status" value="1"/>
</dbReference>
<dbReference type="InterPro" id="IPR009091">
    <property type="entry name" value="RCC1/BLIP-II"/>
</dbReference>
<accession>A0A9Q0M0C4</accession>
<keyword evidence="5" id="KW-1185">Reference proteome</keyword>
<dbReference type="Pfam" id="PF00651">
    <property type="entry name" value="BTB"/>
    <property type="match status" value="1"/>
</dbReference>
<dbReference type="PROSITE" id="PS50097">
    <property type="entry name" value="BTB"/>
    <property type="match status" value="1"/>
</dbReference>
<feature type="domain" description="BTB" evidence="3">
    <location>
        <begin position="448"/>
        <end position="514"/>
    </location>
</feature>
<feature type="repeat" description="RCC1" evidence="2">
    <location>
        <begin position="193"/>
        <end position="244"/>
    </location>
</feature>
<comment type="caution">
    <text evidence="4">The sequence shown here is derived from an EMBL/GenBank/DDBJ whole genome shotgun (WGS) entry which is preliminary data.</text>
</comment>
<evidence type="ECO:0000259" key="3">
    <source>
        <dbReference type="PROSITE" id="PS50097"/>
    </source>
</evidence>
<dbReference type="SUPFAM" id="SSF54695">
    <property type="entry name" value="POZ domain"/>
    <property type="match status" value="1"/>
</dbReference>
<organism evidence="4 5">
    <name type="scientific">Anaeramoeba ignava</name>
    <name type="common">Anaerobic marine amoeba</name>
    <dbReference type="NCBI Taxonomy" id="1746090"/>
    <lineage>
        <taxon>Eukaryota</taxon>
        <taxon>Metamonada</taxon>
        <taxon>Anaeramoebidae</taxon>
        <taxon>Anaeramoeba</taxon>
    </lineage>
</organism>
<dbReference type="Pfam" id="PF00415">
    <property type="entry name" value="RCC1"/>
    <property type="match status" value="2"/>
</dbReference>
<dbReference type="SUPFAM" id="SSF50985">
    <property type="entry name" value="RCC1/BLIP-II"/>
    <property type="match status" value="1"/>
</dbReference>
<feature type="repeat" description="RCC1" evidence="2">
    <location>
        <begin position="90"/>
        <end position="142"/>
    </location>
</feature>